<dbReference type="Gene3D" id="3.30.2310.20">
    <property type="entry name" value="RelE-like"/>
    <property type="match status" value="1"/>
</dbReference>
<reference evidence="1 2" key="1">
    <citation type="submission" date="2016-10" db="EMBL/GenBank/DDBJ databases">
        <authorList>
            <person name="de Groot N.N."/>
        </authorList>
    </citation>
    <scope>NUCLEOTIDE SEQUENCE [LARGE SCALE GENOMIC DNA]</scope>
    <source>
        <strain evidence="1 2">MAR_2009_71</strain>
    </source>
</reference>
<dbReference type="Proteomes" id="UP000183038">
    <property type="component" value="Unassembled WGS sequence"/>
</dbReference>
<evidence type="ECO:0000313" key="2">
    <source>
        <dbReference type="Proteomes" id="UP000183038"/>
    </source>
</evidence>
<proteinExistence type="predicted"/>
<evidence type="ECO:0000313" key="1">
    <source>
        <dbReference type="EMBL" id="SEB78833.1"/>
    </source>
</evidence>
<organism evidence="1 2">
    <name type="scientific">Maribacter dokdonensis</name>
    <dbReference type="NCBI Taxonomy" id="320912"/>
    <lineage>
        <taxon>Bacteria</taxon>
        <taxon>Pseudomonadati</taxon>
        <taxon>Bacteroidota</taxon>
        <taxon>Flavobacteriia</taxon>
        <taxon>Flavobacteriales</taxon>
        <taxon>Flavobacteriaceae</taxon>
        <taxon>Maribacter</taxon>
    </lineage>
</organism>
<dbReference type="EMBL" id="FNTB01000001">
    <property type="protein sequence ID" value="SEB78833.1"/>
    <property type="molecule type" value="Genomic_DNA"/>
</dbReference>
<sequence>MKKDSKKSRIETDIAIKEKISDGLSSGVKKAQNSPYSLTDKATSDFKEIQNQVLDKEGFERNCKTLAAWCNLFTALSRQPSIGKDASCYAHGLLSHYVAGLRKKIYYITAETGEIIIVRILTYEVPEHIQKEIDKYSPR</sequence>
<accession>A0A1H4M7B2</accession>
<dbReference type="InterPro" id="IPR035093">
    <property type="entry name" value="RelE/ParE_toxin_dom_sf"/>
</dbReference>
<protein>
    <submittedName>
        <fullName evidence="1">Uncharacterized protein</fullName>
    </submittedName>
</protein>
<gene>
    <name evidence="1" type="ORF">SAMN05192540_1546</name>
</gene>
<name>A0A1H4M7B2_9FLAO</name>
<dbReference type="AlphaFoldDB" id="A0A1H4M7B2"/>